<feature type="chain" id="PRO_5015639798" description="DUF5777 domain-containing protein" evidence="1">
    <location>
        <begin position="23"/>
        <end position="288"/>
    </location>
</feature>
<dbReference type="OrthoDB" id="1117410at2"/>
<accession>A0A2S7T4F6</accession>
<protein>
    <recommendedName>
        <fullName evidence="2">DUF5777 domain-containing protein</fullName>
    </recommendedName>
</protein>
<evidence type="ECO:0000259" key="2">
    <source>
        <dbReference type="Pfam" id="PF19089"/>
    </source>
</evidence>
<evidence type="ECO:0000256" key="1">
    <source>
        <dbReference type="SAM" id="SignalP"/>
    </source>
</evidence>
<name>A0A2S7T4F6_9FLAO</name>
<dbReference type="Proteomes" id="UP000239366">
    <property type="component" value="Unassembled WGS sequence"/>
</dbReference>
<gene>
    <name evidence="3" type="ORF">BST99_00720</name>
</gene>
<keyword evidence="1" id="KW-0732">Signal</keyword>
<feature type="signal peptide" evidence="1">
    <location>
        <begin position="1"/>
        <end position="22"/>
    </location>
</feature>
<keyword evidence="4" id="KW-1185">Reference proteome</keyword>
<evidence type="ECO:0000313" key="4">
    <source>
        <dbReference type="Proteomes" id="UP000239366"/>
    </source>
</evidence>
<evidence type="ECO:0000313" key="3">
    <source>
        <dbReference type="EMBL" id="PQJ14468.1"/>
    </source>
</evidence>
<dbReference type="Pfam" id="PF19089">
    <property type="entry name" value="DUF5777"/>
    <property type="match status" value="1"/>
</dbReference>
<dbReference type="EMBL" id="MQVX01000001">
    <property type="protein sequence ID" value="PQJ14468.1"/>
    <property type="molecule type" value="Genomic_DNA"/>
</dbReference>
<dbReference type="InterPro" id="IPR045916">
    <property type="entry name" value="DUF5777"/>
</dbReference>
<dbReference type="AlphaFoldDB" id="A0A2S7T4F6"/>
<organism evidence="3 4">
    <name type="scientific">Aureicoccus marinus</name>
    <dbReference type="NCBI Taxonomy" id="754435"/>
    <lineage>
        <taxon>Bacteria</taxon>
        <taxon>Pseudomonadati</taxon>
        <taxon>Bacteroidota</taxon>
        <taxon>Flavobacteriia</taxon>
        <taxon>Flavobacteriales</taxon>
        <taxon>Flavobacteriaceae</taxon>
        <taxon>Aureicoccus</taxon>
    </lineage>
</organism>
<sequence length="288" mass="32848">MINFKKSLILFLLLALPAGAFAQDDLMNQLEEDWDEDKTETIAAFKGLKIVNFESTKLADKGDFYFIVAHRFGSVEKGFDNLFGLDNAVTKLSFVYAPWEGFNVGFGRSSYRKMYGFNLKYRLFQQKENGFPLTVVGYNLLTIDTQFNELSLPNLEFNDRLSYVAQLLISRKINSKLSLQLAPSLLHENTVFFTPQENTQFILGIGGRHKISKRMSLNADYGWHMNRAEDSPFKNSLSVGVDIETGGHVFQLHFTNAQPMFENGFLANGNGDWQDGRFFFGFNLSRVF</sequence>
<comment type="caution">
    <text evidence="3">The sequence shown here is derived from an EMBL/GenBank/DDBJ whole genome shotgun (WGS) entry which is preliminary data.</text>
</comment>
<feature type="domain" description="DUF5777" evidence="2">
    <location>
        <begin position="45"/>
        <end position="288"/>
    </location>
</feature>
<dbReference type="RefSeq" id="WP_105000099.1">
    <property type="nucleotide sequence ID" value="NZ_MQVX01000001.1"/>
</dbReference>
<proteinExistence type="predicted"/>
<reference evidence="4" key="1">
    <citation type="submission" date="2016-11" db="EMBL/GenBank/DDBJ databases">
        <title>Trade-off between light-utilization and light-protection in marine flavobacteria.</title>
        <authorList>
            <person name="Kumagai Y."/>
            <person name="Yoshizawa S."/>
            <person name="Kogure K."/>
        </authorList>
    </citation>
    <scope>NUCLEOTIDE SEQUENCE [LARGE SCALE GENOMIC DNA]</scope>
    <source>
        <strain evidence="4">SG-18</strain>
    </source>
</reference>